<protein>
    <submittedName>
        <fullName evidence="1">Uncharacterized protein</fullName>
    </submittedName>
</protein>
<organism evidence="1 2">
    <name type="scientific">Fodinibius salsisoli</name>
    <dbReference type="NCBI Taxonomy" id="2820877"/>
    <lineage>
        <taxon>Bacteria</taxon>
        <taxon>Pseudomonadati</taxon>
        <taxon>Balneolota</taxon>
        <taxon>Balneolia</taxon>
        <taxon>Balneolales</taxon>
        <taxon>Balneolaceae</taxon>
        <taxon>Fodinibius</taxon>
    </lineage>
</organism>
<comment type="caution">
    <text evidence="1">The sequence shown here is derived from an EMBL/GenBank/DDBJ whole genome shotgun (WGS) entry which is preliminary data.</text>
</comment>
<reference evidence="1 2" key="1">
    <citation type="submission" date="2021-03" db="EMBL/GenBank/DDBJ databases">
        <title>Aliifodinibius sp. nov., a new bacterium isolated from saline soil.</title>
        <authorList>
            <person name="Galisteo C."/>
            <person name="De La Haba R."/>
            <person name="Sanchez-Porro C."/>
            <person name="Ventosa A."/>
        </authorList>
    </citation>
    <scope>NUCLEOTIDE SEQUENCE [LARGE SCALE GENOMIC DNA]</scope>
    <source>
        <strain evidence="1 2">1BSP15-2V2</strain>
    </source>
</reference>
<gene>
    <name evidence="1" type="ORF">J6I44_03045</name>
</gene>
<name>A0ABT3PIR7_9BACT</name>
<dbReference type="RefSeq" id="WP_265764480.1">
    <property type="nucleotide sequence ID" value="NZ_JAGGJA010000002.1"/>
</dbReference>
<evidence type="ECO:0000313" key="1">
    <source>
        <dbReference type="EMBL" id="MCW9705812.1"/>
    </source>
</evidence>
<dbReference type="Proteomes" id="UP001207918">
    <property type="component" value="Unassembled WGS sequence"/>
</dbReference>
<keyword evidence="2" id="KW-1185">Reference proteome</keyword>
<dbReference type="EMBL" id="JAGGJA010000002">
    <property type="protein sequence ID" value="MCW9705812.1"/>
    <property type="molecule type" value="Genomic_DNA"/>
</dbReference>
<accession>A0ABT3PIR7</accession>
<proteinExistence type="predicted"/>
<evidence type="ECO:0000313" key="2">
    <source>
        <dbReference type="Proteomes" id="UP001207918"/>
    </source>
</evidence>
<sequence length="114" mass="13719">MDKSNKAEILNSRLRAYQCLLNVRLIYRQLSEKRADIFIDAMNNNPLKDIVIQEEFRLDQIKKFHKKQYYKLLISPGEDKNSKRADKQDILKLRKNIKASYINDLWREGQFKMN</sequence>